<evidence type="ECO:0000256" key="11">
    <source>
        <dbReference type="ARBA" id="ARBA00043829"/>
    </source>
</evidence>
<evidence type="ECO:0000313" key="13">
    <source>
        <dbReference type="Proteomes" id="UP000694523"/>
    </source>
</evidence>
<dbReference type="PANTHER" id="PTHR20963">
    <property type="entry name" value="MULTIPLE INOSITOL POLYPHOSPHATE PHOSPHATASE-RELATED"/>
    <property type="match status" value="1"/>
</dbReference>
<name>A0A8C6U2W5_9GOBI</name>
<evidence type="ECO:0000256" key="5">
    <source>
        <dbReference type="ARBA" id="ARBA00043739"/>
    </source>
</evidence>
<dbReference type="InterPro" id="IPR029033">
    <property type="entry name" value="His_PPase_superfam"/>
</dbReference>
<evidence type="ECO:0008006" key="14">
    <source>
        <dbReference type="Google" id="ProtNLM"/>
    </source>
</evidence>
<comment type="catalytic activity">
    <reaction evidence="11">
        <text>1D-myo-inositol 1,4,5,6-tetrakisphosphate + H2O = 1D-myo-inositol 1,4,5-trisphosphate + phosphate</text>
        <dbReference type="Rhea" id="RHEA:77147"/>
        <dbReference type="ChEBI" id="CHEBI:15377"/>
        <dbReference type="ChEBI" id="CHEBI:43474"/>
        <dbReference type="ChEBI" id="CHEBI:57627"/>
        <dbReference type="ChEBI" id="CHEBI:203600"/>
    </reaction>
    <physiologicalReaction direction="left-to-right" evidence="11">
        <dbReference type="Rhea" id="RHEA:77148"/>
    </physiologicalReaction>
</comment>
<comment type="catalytic activity">
    <reaction evidence="6">
        <text>1D-myo-inositol hexakisphosphate + H2O = 1D-myo-inositol 1,2,3,5,6-pentakisphosphate + phosphate</text>
        <dbReference type="Rhea" id="RHEA:20960"/>
        <dbReference type="ChEBI" id="CHEBI:15377"/>
        <dbReference type="ChEBI" id="CHEBI:43474"/>
        <dbReference type="ChEBI" id="CHEBI:58130"/>
        <dbReference type="ChEBI" id="CHEBI:58747"/>
    </reaction>
    <physiologicalReaction direction="left-to-right" evidence="6">
        <dbReference type="Rhea" id="RHEA:20961"/>
    </physiologicalReaction>
</comment>
<reference evidence="12" key="2">
    <citation type="submission" date="2025-09" db="UniProtKB">
        <authorList>
            <consortium name="Ensembl"/>
        </authorList>
    </citation>
    <scope>IDENTIFICATION</scope>
</reference>
<keyword evidence="13" id="KW-1185">Reference proteome</keyword>
<dbReference type="SUPFAM" id="SSF53254">
    <property type="entry name" value="Phosphoglycerate mutase-like"/>
    <property type="match status" value="1"/>
</dbReference>
<dbReference type="Pfam" id="PF00328">
    <property type="entry name" value="His_Phos_2"/>
    <property type="match status" value="1"/>
</dbReference>
<keyword evidence="2" id="KW-0325">Glycoprotein</keyword>
<dbReference type="Gene3D" id="3.40.50.1240">
    <property type="entry name" value="Phosphoglycerate mutase-like"/>
    <property type="match status" value="1"/>
</dbReference>
<comment type="catalytic activity">
    <reaction evidence="5">
        <text>1D-myo-inositol 1,2,3,6-tetrakisphosphate + H2O = 1D-myo-inositol 1,2,3-trisphosphate + phosphate</text>
        <dbReference type="Rhea" id="RHEA:77123"/>
        <dbReference type="ChEBI" id="CHEBI:15377"/>
        <dbReference type="ChEBI" id="CHEBI:43474"/>
        <dbReference type="ChEBI" id="CHEBI:195534"/>
        <dbReference type="ChEBI" id="CHEBI:195536"/>
    </reaction>
    <physiologicalReaction direction="left-to-right" evidence="5">
        <dbReference type="Rhea" id="RHEA:77124"/>
    </physiologicalReaction>
</comment>
<evidence type="ECO:0000256" key="3">
    <source>
        <dbReference type="ARBA" id="ARBA00043674"/>
    </source>
</evidence>
<evidence type="ECO:0000256" key="10">
    <source>
        <dbReference type="ARBA" id="ARBA00043801"/>
    </source>
</evidence>
<comment type="catalytic activity">
    <reaction evidence="4">
        <text>1D-myo-inositol 1,2,3-trisphosphate + H2O = 1D-myo-inositol 2,3-bisphosphate + phosphate</text>
        <dbReference type="Rhea" id="RHEA:77127"/>
        <dbReference type="ChEBI" id="CHEBI:15377"/>
        <dbReference type="ChEBI" id="CHEBI:43474"/>
        <dbReference type="ChEBI" id="CHEBI:195536"/>
        <dbReference type="ChEBI" id="CHEBI:195538"/>
    </reaction>
    <physiologicalReaction direction="left-to-right" evidence="4">
        <dbReference type="Rhea" id="RHEA:77128"/>
    </physiologicalReaction>
</comment>
<dbReference type="CDD" id="cd07061">
    <property type="entry name" value="HP_HAP_like"/>
    <property type="match status" value="1"/>
</dbReference>
<dbReference type="InterPro" id="IPR000560">
    <property type="entry name" value="His_Pase_clade-2"/>
</dbReference>
<keyword evidence="1" id="KW-0378">Hydrolase</keyword>
<comment type="catalytic activity">
    <reaction evidence="8">
        <text>1D-myo-inositol 1,2,3,5,6-pentakisphosphate + H2O = 1D-myo-inositol 1,2,3,6-tetrakisphosphate + phosphate</text>
        <dbReference type="Rhea" id="RHEA:77111"/>
        <dbReference type="ChEBI" id="CHEBI:15377"/>
        <dbReference type="ChEBI" id="CHEBI:43474"/>
        <dbReference type="ChEBI" id="CHEBI:58747"/>
        <dbReference type="ChEBI" id="CHEBI:195534"/>
    </reaction>
    <physiologicalReaction direction="left-to-right" evidence="8">
        <dbReference type="Rhea" id="RHEA:77112"/>
    </physiologicalReaction>
</comment>
<dbReference type="InterPro" id="IPR016274">
    <property type="entry name" value="Histidine_acid_Pase_euk"/>
</dbReference>
<evidence type="ECO:0000256" key="2">
    <source>
        <dbReference type="ARBA" id="ARBA00023180"/>
    </source>
</evidence>
<reference evidence="12" key="1">
    <citation type="submission" date="2025-08" db="UniProtKB">
        <authorList>
            <consortium name="Ensembl"/>
        </authorList>
    </citation>
    <scope>IDENTIFICATION</scope>
</reference>
<evidence type="ECO:0000313" key="12">
    <source>
        <dbReference type="Ensembl" id="ENSNMLP00000029239.1"/>
    </source>
</evidence>
<accession>A0A8C6U2W5</accession>
<protein>
    <recommendedName>
        <fullName evidence="14">2,3-bisphosphoglycerate 3-phosphatase</fullName>
    </recommendedName>
</protein>
<evidence type="ECO:0000256" key="9">
    <source>
        <dbReference type="ARBA" id="ARBA00043762"/>
    </source>
</evidence>
<evidence type="ECO:0000256" key="7">
    <source>
        <dbReference type="ARBA" id="ARBA00043747"/>
    </source>
</evidence>
<sequence>ECGPSALLRYEDVVSPSLNSPPQPRLRAAGRSTSTAVIRHGTRFPTVKNVKRMRRLSELVYSSGRSGTRTTWTVTIKYFTWTTWTLVEKGREDLMNLAVRLAASFPALLSEAELRSGRIGVKTSSKHRCVSSAQAFQDGLRRGQGRSQDEEYIHEVDDSLMRSFERCRGYVEGVETNASATAEVDRFKHGPEFRAVRDRLSERLGLTRICSHLVEAAFFICSYELAIKSDAQVKLKLLFVYIQVLEYKCDLKQFWKRAHGHSINGLSSCPLFHHIFRTLDRAGPTDAPPEPASILIGHAETLLPLISLLGLYKDKTPPTAVTTNHTRLFRSSSIVPYASNLLFVLYDCPRGPRLQLLMNESPVRFPGLSQDLPLYRDVRATYRHLLDGCDFYTECEGRPSRAPNTEL</sequence>
<comment type="catalytic activity">
    <reaction evidence="7">
        <text>1D-myo-inositol 1,2,6-trisphosphate + H2O = 1D-myo-inositol 1,2-bisphosphate + phosphate</text>
        <dbReference type="Rhea" id="RHEA:77131"/>
        <dbReference type="ChEBI" id="CHEBI:15377"/>
        <dbReference type="ChEBI" id="CHEBI:43474"/>
        <dbReference type="ChEBI" id="CHEBI:195537"/>
        <dbReference type="ChEBI" id="CHEBI:195539"/>
        <dbReference type="EC" id="3.1.3.62"/>
    </reaction>
    <physiologicalReaction direction="left-to-right" evidence="7">
        <dbReference type="Rhea" id="RHEA:77132"/>
    </physiologicalReaction>
</comment>
<proteinExistence type="predicted"/>
<dbReference type="AlphaFoldDB" id="A0A8C6U2W5"/>
<organism evidence="12 13">
    <name type="scientific">Neogobius melanostomus</name>
    <name type="common">round goby</name>
    <dbReference type="NCBI Taxonomy" id="47308"/>
    <lineage>
        <taxon>Eukaryota</taxon>
        <taxon>Metazoa</taxon>
        <taxon>Chordata</taxon>
        <taxon>Craniata</taxon>
        <taxon>Vertebrata</taxon>
        <taxon>Euteleostomi</taxon>
        <taxon>Actinopterygii</taxon>
        <taxon>Neopterygii</taxon>
        <taxon>Teleostei</taxon>
        <taxon>Neoteleostei</taxon>
        <taxon>Acanthomorphata</taxon>
        <taxon>Gobiaria</taxon>
        <taxon>Gobiiformes</taxon>
        <taxon>Gobioidei</taxon>
        <taxon>Gobiidae</taxon>
        <taxon>Benthophilinae</taxon>
        <taxon>Neogobiini</taxon>
        <taxon>Neogobius</taxon>
    </lineage>
</organism>
<evidence type="ECO:0000256" key="6">
    <source>
        <dbReference type="ARBA" id="ARBA00043746"/>
    </source>
</evidence>
<comment type="catalytic activity">
    <reaction evidence="9">
        <text>1D-myo-inositol 1,3,4,5,6-pentakisphosphate + H2O = 1D-myo-inositol 1,4,5,6-tetrakisphosphate + phosphate</text>
        <dbReference type="Rhea" id="RHEA:77143"/>
        <dbReference type="ChEBI" id="CHEBI:15377"/>
        <dbReference type="ChEBI" id="CHEBI:43474"/>
        <dbReference type="ChEBI" id="CHEBI:57627"/>
        <dbReference type="ChEBI" id="CHEBI:57733"/>
    </reaction>
    <physiologicalReaction direction="left-to-right" evidence="9">
        <dbReference type="Rhea" id="RHEA:77144"/>
    </physiologicalReaction>
</comment>
<evidence type="ECO:0000256" key="1">
    <source>
        <dbReference type="ARBA" id="ARBA00022801"/>
    </source>
</evidence>
<dbReference type="PANTHER" id="PTHR20963:SF37">
    <property type="entry name" value="MULTIPLE INOSITOL POLYPHOSPHATE PHOSPHATASE 1"/>
    <property type="match status" value="1"/>
</dbReference>
<dbReference type="Ensembl" id="ENSNMLT00000032611.1">
    <property type="protein sequence ID" value="ENSNMLP00000029239.1"/>
    <property type="gene ID" value="ENSNMLG00000018506.1"/>
</dbReference>
<evidence type="ECO:0000256" key="4">
    <source>
        <dbReference type="ARBA" id="ARBA00043733"/>
    </source>
</evidence>
<evidence type="ECO:0000256" key="8">
    <source>
        <dbReference type="ARBA" id="ARBA00043757"/>
    </source>
</evidence>
<dbReference type="Proteomes" id="UP000694523">
    <property type="component" value="Unplaced"/>
</dbReference>
<comment type="catalytic activity">
    <reaction evidence="3">
        <text>1D-myo-inositol 1,2-bisphosphate + H2O = 1D-myo-inositol 2-phosphate + phosphate</text>
        <dbReference type="Rhea" id="RHEA:77135"/>
        <dbReference type="ChEBI" id="CHEBI:15377"/>
        <dbReference type="ChEBI" id="CHEBI:43474"/>
        <dbReference type="ChEBI" id="CHEBI:84142"/>
        <dbReference type="ChEBI" id="CHEBI:195539"/>
        <dbReference type="EC" id="3.1.3.62"/>
    </reaction>
    <physiologicalReaction direction="left-to-right" evidence="3">
        <dbReference type="Rhea" id="RHEA:77136"/>
    </physiologicalReaction>
</comment>
<comment type="catalytic activity">
    <reaction evidence="10">
        <text>1D-myo-inositol 2,3-bisphosphate + H2O = 1D-myo-inositol 2-phosphate + phosphate</text>
        <dbReference type="Rhea" id="RHEA:77139"/>
        <dbReference type="ChEBI" id="CHEBI:15377"/>
        <dbReference type="ChEBI" id="CHEBI:43474"/>
        <dbReference type="ChEBI" id="CHEBI:84142"/>
        <dbReference type="ChEBI" id="CHEBI:195538"/>
    </reaction>
    <physiologicalReaction direction="left-to-right" evidence="10">
        <dbReference type="Rhea" id="RHEA:77140"/>
    </physiologicalReaction>
</comment>
<dbReference type="GO" id="GO:0052745">
    <property type="term" value="F:inositol phosphate phosphatase activity"/>
    <property type="evidence" value="ECO:0007669"/>
    <property type="project" value="TreeGrafter"/>
</dbReference>
<dbReference type="GO" id="GO:0003993">
    <property type="term" value="F:acid phosphatase activity"/>
    <property type="evidence" value="ECO:0007669"/>
    <property type="project" value="TreeGrafter"/>
</dbReference>
<dbReference type="PIRSF" id="PIRSF000894">
    <property type="entry name" value="Acid_phosphatase"/>
    <property type="match status" value="1"/>
</dbReference>